<evidence type="ECO:0000256" key="12">
    <source>
        <dbReference type="HAMAP-Rule" id="MF_00418"/>
    </source>
</evidence>
<evidence type="ECO:0000256" key="14">
    <source>
        <dbReference type="PIRSR" id="PIRSR001365-1"/>
    </source>
</evidence>
<keyword evidence="7 12" id="KW-0220">Diaminopimelate biosynthesis</keyword>
<evidence type="ECO:0000256" key="2">
    <source>
        <dbReference type="ARBA" id="ARBA00005120"/>
    </source>
</evidence>
<dbReference type="InterPro" id="IPR002220">
    <property type="entry name" value="DapA-like"/>
</dbReference>
<protein>
    <recommendedName>
        <fullName evidence="4 12">4-hydroxy-tetrahydrodipicolinate synthase</fullName>
        <shortName evidence="12">HTPA synthase</shortName>
        <ecNumber evidence="4 12">4.3.3.7</ecNumber>
    </recommendedName>
</protein>
<evidence type="ECO:0000256" key="6">
    <source>
        <dbReference type="ARBA" id="ARBA00022605"/>
    </source>
</evidence>
<comment type="caution">
    <text evidence="16">The sequence shown here is derived from an EMBL/GenBank/DDBJ whole genome shotgun (WGS) entry which is preliminary data.</text>
</comment>
<keyword evidence="9 12" id="KW-0456">Lyase</keyword>
<keyword evidence="5 12" id="KW-0963">Cytoplasm</keyword>
<feature type="site" description="Part of a proton relay during catalysis" evidence="12">
    <location>
        <position position="110"/>
    </location>
</feature>
<comment type="caution">
    <text evidence="12">Was originally thought to be a dihydrodipicolinate synthase (DHDPS), catalyzing the condensation of (S)-aspartate-beta-semialdehyde [(S)-ASA] and pyruvate to dihydrodipicolinate (DHDP). However, it was shown in E.coli that the product of the enzymatic reaction is not dihydrodipicolinate but in fact (4S)-4-hydroxy-2,3,4,5-tetrahydro-(2S)-dipicolinic acid (HTPA), and that the consecutive dehydration reaction leading to DHDP is not spontaneous but catalyzed by DapB.</text>
</comment>
<feature type="site" description="Part of a proton relay during catalysis" evidence="12">
    <location>
        <position position="46"/>
    </location>
</feature>
<evidence type="ECO:0000256" key="5">
    <source>
        <dbReference type="ARBA" id="ARBA00022490"/>
    </source>
</evidence>
<dbReference type="PROSITE" id="PS00666">
    <property type="entry name" value="DHDPS_2"/>
    <property type="match status" value="1"/>
</dbReference>
<organism evidence="16 17">
    <name type="scientific">Leuconostoc pseudomesenteroides</name>
    <dbReference type="NCBI Taxonomy" id="33968"/>
    <lineage>
        <taxon>Bacteria</taxon>
        <taxon>Bacillati</taxon>
        <taxon>Bacillota</taxon>
        <taxon>Bacilli</taxon>
        <taxon>Lactobacillales</taxon>
        <taxon>Lactobacillaceae</taxon>
        <taxon>Leuconostoc</taxon>
    </lineage>
</organism>
<comment type="pathway">
    <text evidence="2 12">Amino-acid biosynthesis; L-lysine biosynthesis via DAP pathway; (S)-tetrahydrodipicolinate from L-aspartate: step 3/4.</text>
</comment>
<dbReference type="SMART" id="SM01130">
    <property type="entry name" value="DHDPS"/>
    <property type="match status" value="1"/>
</dbReference>
<comment type="subcellular location">
    <subcellularLocation>
        <location evidence="12">Cytoplasm</location>
    </subcellularLocation>
</comment>
<dbReference type="PANTHER" id="PTHR12128:SF66">
    <property type="entry name" value="4-HYDROXY-2-OXOGLUTARATE ALDOLASE, MITOCHONDRIAL"/>
    <property type="match status" value="1"/>
</dbReference>
<comment type="function">
    <text evidence="1 12">Catalyzes the condensation of (S)-aspartate-beta-semialdehyde [(S)-ASA] and pyruvate to 4-hydroxy-tetrahydrodipicolinate (HTPA).</text>
</comment>
<dbReference type="AlphaFoldDB" id="A0A1X0VE74"/>
<dbReference type="EMBL" id="MPLS01000010">
    <property type="protein sequence ID" value="ORI97991.1"/>
    <property type="molecule type" value="Genomic_DNA"/>
</dbReference>
<evidence type="ECO:0000313" key="16">
    <source>
        <dbReference type="EMBL" id="ORI97991.1"/>
    </source>
</evidence>
<comment type="catalytic activity">
    <reaction evidence="11 12">
        <text>L-aspartate 4-semialdehyde + pyruvate = (2S,4S)-4-hydroxy-2,3,4,5-tetrahydrodipicolinate + H2O + H(+)</text>
        <dbReference type="Rhea" id="RHEA:34171"/>
        <dbReference type="ChEBI" id="CHEBI:15361"/>
        <dbReference type="ChEBI" id="CHEBI:15377"/>
        <dbReference type="ChEBI" id="CHEBI:15378"/>
        <dbReference type="ChEBI" id="CHEBI:67139"/>
        <dbReference type="ChEBI" id="CHEBI:537519"/>
        <dbReference type="EC" id="4.3.3.7"/>
    </reaction>
</comment>
<evidence type="ECO:0000256" key="3">
    <source>
        <dbReference type="ARBA" id="ARBA00007592"/>
    </source>
</evidence>
<dbReference type="SUPFAM" id="SSF51569">
    <property type="entry name" value="Aldolase"/>
    <property type="match status" value="1"/>
</dbReference>
<dbReference type="PRINTS" id="PR00146">
    <property type="entry name" value="DHPICSNTHASE"/>
</dbReference>
<dbReference type="Proteomes" id="UP000192288">
    <property type="component" value="Unassembled WGS sequence"/>
</dbReference>
<comment type="subunit">
    <text evidence="12">Homotetramer; dimer of dimers.</text>
</comment>
<dbReference type="GO" id="GO:0009089">
    <property type="term" value="P:lysine biosynthetic process via diaminopimelate"/>
    <property type="evidence" value="ECO:0007669"/>
    <property type="project" value="UniProtKB-UniRule"/>
</dbReference>
<evidence type="ECO:0000256" key="9">
    <source>
        <dbReference type="ARBA" id="ARBA00023239"/>
    </source>
</evidence>
<dbReference type="InterPro" id="IPR020625">
    <property type="entry name" value="Schiff_base-form_aldolases_AS"/>
</dbReference>
<evidence type="ECO:0000256" key="4">
    <source>
        <dbReference type="ARBA" id="ARBA00012086"/>
    </source>
</evidence>
<dbReference type="Gene3D" id="3.20.20.70">
    <property type="entry name" value="Aldolase class I"/>
    <property type="match status" value="1"/>
</dbReference>
<feature type="binding site" evidence="12 15">
    <location>
        <position position="204"/>
    </location>
    <ligand>
        <name>pyruvate</name>
        <dbReference type="ChEBI" id="CHEBI:15361"/>
    </ligand>
</feature>
<dbReference type="CDD" id="cd00950">
    <property type="entry name" value="DHDPS"/>
    <property type="match status" value="1"/>
</dbReference>
<dbReference type="eggNOG" id="COG0329">
    <property type="taxonomic scope" value="Bacteria"/>
</dbReference>
<evidence type="ECO:0000256" key="11">
    <source>
        <dbReference type="ARBA" id="ARBA00047836"/>
    </source>
</evidence>
<feature type="active site" description="Proton donor/acceptor" evidence="12 14">
    <location>
        <position position="136"/>
    </location>
</feature>
<dbReference type="PIRSF" id="PIRSF001365">
    <property type="entry name" value="DHDPS"/>
    <property type="match status" value="1"/>
</dbReference>
<evidence type="ECO:0000256" key="7">
    <source>
        <dbReference type="ARBA" id="ARBA00022915"/>
    </source>
</evidence>
<reference evidence="16 17" key="1">
    <citation type="journal article" date="2017" name="Front. Microbiol.">
        <title>Genomic Characterization of Dairy Associated Leuconostoc Species and Diversity of Leuconostocs in Undefined Mixed Mesophilic Starter Cultures.</title>
        <authorList>
            <person name="Frantzen C.A."/>
            <person name="Kot W."/>
            <person name="Pedersen T.B."/>
            <person name="Ardo Y.M."/>
            <person name="Broadbent J.R."/>
            <person name="Neve H."/>
            <person name="Hansen L.H."/>
            <person name="Dal Bello F."/>
            <person name="Ostlie H.M."/>
            <person name="Kleppen H.P."/>
            <person name="Vogensen F.K."/>
            <person name="Holo H."/>
        </authorList>
    </citation>
    <scope>NUCLEOTIDE SEQUENCE [LARGE SCALE GENOMIC DNA]</scope>
    <source>
        <strain evidence="16 17">LMGCF08</strain>
    </source>
</reference>
<dbReference type="RefSeq" id="WP_004915290.1">
    <property type="nucleotide sequence ID" value="NZ_MPLS01000010.1"/>
</dbReference>
<feature type="active site" description="Schiff-base intermediate with substrate" evidence="12 14">
    <location>
        <position position="164"/>
    </location>
</feature>
<evidence type="ECO:0000256" key="13">
    <source>
        <dbReference type="PIRNR" id="PIRNR001365"/>
    </source>
</evidence>
<sequence>MYENIRLITAIVTPFTADDSIDYDSLDSLIEHLLQHGTQGFVVAGTTGESPALTHEEKLALTTHIVQQVSGRALVIANAGSNNTKESVMAARELSAITGVDGILAVTPYYNKPSQAGMIAHFEAIADAASKPVMLYNIPGRTVVGLTLDSVLKLAKHPNINAIKETTSVDLIAAEVAGTTDFSVYTGEDAMTLSAYVVGGAGTISVASHLYGDEMTALFKAMATNNWQEAGRLQRYLTPRMNALFAYPSPAPVKTKLADLGLIRKDVRLPILALAEAEKAHLNDLLENS</sequence>
<evidence type="ECO:0000313" key="17">
    <source>
        <dbReference type="Proteomes" id="UP000192288"/>
    </source>
</evidence>
<evidence type="ECO:0000256" key="8">
    <source>
        <dbReference type="ARBA" id="ARBA00023154"/>
    </source>
</evidence>
<accession>A0A1X0VE74</accession>
<keyword evidence="8 12" id="KW-0457">Lysine biosynthesis</keyword>
<comment type="similarity">
    <text evidence="3 12 13">Belongs to the DapA family.</text>
</comment>
<evidence type="ECO:0000256" key="15">
    <source>
        <dbReference type="PIRSR" id="PIRSR001365-2"/>
    </source>
</evidence>
<dbReference type="EC" id="4.3.3.7" evidence="4 12"/>
<dbReference type="STRING" id="33968.BMS77_05470"/>
<dbReference type="NCBIfam" id="TIGR00674">
    <property type="entry name" value="dapA"/>
    <property type="match status" value="1"/>
</dbReference>
<keyword evidence="6 12" id="KW-0028">Amino-acid biosynthesis</keyword>
<dbReference type="HAMAP" id="MF_00418">
    <property type="entry name" value="DapA"/>
    <property type="match status" value="1"/>
</dbReference>
<dbReference type="GO" id="GO:0005829">
    <property type="term" value="C:cytosol"/>
    <property type="evidence" value="ECO:0007669"/>
    <property type="project" value="TreeGrafter"/>
</dbReference>
<name>A0A1X0VE74_LEUPS</name>
<gene>
    <name evidence="12" type="primary">dapA</name>
    <name evidence="16" type="ORF">BMR96_04045</name>
</gene>
<keyword evidence="10 12" id="KW-0704">Schiff base</keyword>
<dbReference type="GO" id="GO:0019877">
    <property type="term" value="P:diaminopimelate biosynthetic process"/>
    <property type="evidence" value="ECO:0007669"/>
    <property type="project" value="UniProtKB-UniRule"/>
</dbReference>
<dbReference type="PANTHER" id="PTHR12128">
    <property type="entry name" value="DIHYDRODIPICOLINATE SYNTHASE"/>
    <property type="match status" value="1"/>
</dbReference>
<feature type="binding site" evidence="12 15">
    <location>
        <position position="47"/>
    </location>
    <ligand>
        <name>pyruvate</name>
        <dbReference type="ChEBI" id="CHEBI:15361"/>
    </ligand>
</feature>
<dbReference type="Pfam" id="PF00701">
    <property type="entry name" value="DHDPS"/>
    <property type="match status" value="1"/>
</dbReference>
<evidence type="ECO:0000256" key="10">
    <source>
        <dbReference type="ARBA" id="ARBA00023270"/>
    </source>
</evidence>
<dbReference type="GO" id="GO:0008840">
    <property type="term" value="F:4-hydroxy-tetrahydrodipicolinate synthase activity"/>
    <property type="evidence" value="ECO:0007669"/>
    <property type="project" value="UniProtKB-UniRule"/>
</dbReference>
<dbReference type="InterPro" id="IPR005263">
    <property type="entry name" value="DapA"/>
</dbReference>
<dbReference type="UniPathway" id="UPA00034">
    <property type="reaction ID" value="UER00017"/>
</dbReference>
<dbReference type="InterPro" id="IPR013785">
    <property type="entry name" value="Aldolase_TIM"/>
</dbReference>
<evidence type="ECO:0000256" key="1">
    <source>
        <dbReference type="ARBA" id="ARBA00003294"/>
    </source>
</evidence>
<proteinExistence type="inferred from homology"/>